<accession>F4X5A1</accession>
<evidence type="ECO:0000313" key="2">
    <source>
        <dbReference type="EMBL" id="EGI58379.1"/>
    </source>
</evidence>
<keyword evidence="3" id="KW-1185">Reference proteome</keyword>
<organism evidence="3">
    <name type="scientific">Acromyrmex echinatior</name>
    <name type="common">Panamanian leafcutter ant</name>
    <name type="synonym">Acromyrmex octospinosus echinatior</name>
    <dbReference type="NCBI Taxonomy" id="103372"/>
    <lineage>
        <taxon>Eukaryota</taxon>
        <taxon>Metazoa</taxon>
        <taxon>Ecdysozoa</taxon>
        <taxon>Arthropoda</taxon>
        <taxon>Hexapoda</taxon>
        <taxon>Insecta</taxon>
        <taxon>Pterygota</taxon>
        <taxon>Neoptera</taxon>
        <taxon>Endopterygota</taxon>
        <taxon>Hymenoptera</taxon>
        <taxon>Apocrita</taxon>
        <taxon>Aculeata</taxon>
        <taxon>Formicoidea</taxon>
        <taxon>Formicidae</taxon>
        <taxon>Myrmicinae</taxon>
        <taxon>Acromyrmex</taxon>
    </lineage>
</organism>
<name>F4X5A1_ACREC</name>
<dbReference type="AlphaFoldDB" id="F4X5A1"/>
<dbReference type="InParanoid" id="F4X5A1"/>
<proteinExistence type="predicted"/>
<protein>
    <submittedName>
        <fullName evidence="2">Uncharacterized protein</fullName>
    </submittedName>
</protein>
<dbReference type="EMBL" id="GL888700">
    <property type="protein sequence ID" value="EGI58379.1"/>
    <property type="molecule type" value="Genomic_DNA"/>
</dbReference>
<reference evidence="2" key="1">
    <citation type="submission" date="2011-02" db="EMBL/GenBank/DDBJ databases">
        <title>The genome of the leaf-cutting ant Acromyrmex echinatior suggests key adaptations to social evolution and fungus farming.</title>
        <authorList>
            <person name="Nygaard S."/>
            <person name="Zhang G."/>
        </authorList>
    </citation>
    <scope>NUCLEOTIDE SEQUENCE</scope>
</reference>
<dbReference type="Proteomes" id="UP000007755">
    <property type="component" value="Unassembled WGS sequence"/>
</dbReference>
<evidence type="ECO:0000256" key="1">
    <source>
        <dbReference type="SAM" id="MobiDB-lite"/>
    </source>
</evidence>
<sequence>MQKPRASGTRPAGTRRPGRYSSGVFRVAAMTRCDESIEQQEELCRAKRPRLSVKHKQSIRSGQGKQVLADKALGRVTVRNSVRSERTAAATFWITMKTKIGMDMKSKKTMRKKTTKKWIIPMAK</sequence>
<evidence type="ECO:0000313" key="3">
    <source>
        <dbReference type="Proteomes" id="UP000007755"/>
    </source>
</evidence>
<feature type="region of interest" description="Disordered" evidence="1">
    <location>
        <begin position="1"/>
        <end position="21"/>
    </location>
</feature>
<gene>
    <name evidence="2" type="ORF">G5I_13529</name>
</gene>